<dbReference type="GO" id="GO:0042910">
    <property type="term" value="F:xenobiotic transmembrane transporter activity"/>
    <property type="evidence" value="ECO:0007669"/>
    <property type="project" value="InterPro"/>
</dbReference>
<feature type="transmembrane region" description="Helical" evidence="13">
    <location>
        <begin position="140"/>
        <end position="157"/>
    </location>
</feature>
<comment type="similarity">
    <text evidence="3">Belongs to the multi antimicrobial extrusion (MATE) (TC 2.A.66.1) family.</text>
</comment>
<dbReference type="PANTHER" id="PTHR43298:SF2">
    <property type="entry name" value="FMN_FAD EXPORTER YEEO-RELATED"/>
    <property type="match status" value="1"/>
</dbReference>
<evidence type="ECO:0000256" key="11">
    <source>
        <dbReference type="ARBA" id="ARBA00023136"/>
    </source>
</evidence>
<evidence type="ECO:0000256" key="5">
    <source>
        <dbReference type="ARBA" id="ARBA00022448"/>
    </source>
</evidence>
<sequence length="458" mass="50503">MKKYIGDKKFYKMVLILAIPVMIQNGITNFVSLLDNIMVGQVGTEQMSGVAIVNQLIFVYNLCIFGIVSGASIFGTQFYGKGNYEGMKNAFRFKIISCIIMSGIGIFILYGFQTELISLYLHEGSGIGDINAAFNYAREYLLIMLTSLVPFAISQVYSSTLREMGKTVVPMIAGIVAVFVNMVLNYILIFGKFGAPVLGVQGAAIATVIAKYMECIIIVTWVHRHAADNKFIIGAYQSFAIPRQLVKQIMIKGAPLMVNEALWASGMAIIMQCYSIRGLEVIAGMNISTTISNMFNIVFIALGSSVAIIIGQLLGANKMDEAKDTDAKLIFFSVVSCIFIGIIMAIVAPLFPAIYKTSDEVKYLASRFIMVAALCMPINAFTHASYFTLRSGGKTIITFLFDSVFVWVISIPAAYFLTRFSDLHIIMVYLICQLLDIIKCIIGYILIKKGVWLQNIVV</sequence>
<name>A0A255ISN6_9FIRM</name>
<evidence type="ECO:0000313" key="15">
    <source>
        <dbReference type="EMBL" id="RDY27514.1"/>
    </source>
</evidence>
<keyword evidence="10" id="KW-0406">Ion transport</keyword>
<gene>
    <name evidence="14" type="ORF">C8E03_11090</name>
    <name evidence="15" type="ORF">CG710_020575</name>
</gene>
<evidence type="ECO:0000313" key="16">
    <source>
        <dbReference type="Proteomes" id="UP000216411"/>
    </source>
</evidence>
<reference evidence="15 16" key="1">
    <citation type="journal article" date="2017" name="Genome Announc.">
        <title>Draft Genome Sequence of a Sporulating and Motile Strain of Lachnotalea glycerini Isolated from Water in Quebec City, Canada.</title>
        <authorList>
            <person name="Maheux A.F."/>
            <person name="Boudreau D.K."/>
            <person name="Berube E."/>
            <person name="Boissinot M."/>
            <person name="Raymond F."/>
            <person name="Brodeur S."/>
            <person name="Corbeil J."/>
            <person name="Isabel S."/>
            <person name="Omar R.F."/>
            <person name="Bergeron M.G."/>
        </authorList>
    </citation>
    <scope>NUCLEOTIDE SEQUENCE [LARGE SCALE GENOMIC DNA]</scope>
    <source>
        <strain evidence="15 16">CCRI-19302</strain>
    </source>
</reference>
<evidence type="ECO:0000256" key="7">
    <source>
        <dbReference type="ARBA" id="ARBA00022475"/>
    </source>
</evidence>
<dbReference type="Proteomes" id="UP000216411">
    <property type="component" value="Unassembled WGS sequence"/>
</dbReference>
<evidence type="ECO:0000256" key="9">
    <source>
        <dbReference type="ARBA" id="ARBA00022989"/>
    </source>
</evidence>
<evidence type="ECO:0000256" key="2">
    <source>
        <dbReference type="ARBA" id="ARBA00004651"/>
    </source>
</evidence>
<dbReference type="Proteomes" id="UP000247523">
    <property type="component" value="Unassembled WGS sequence"/>
</dbReference>
<evidence type="ECO:0000256" key="12">
    <source>
        <dbReference type="ARBA" id="ARBA00031636"/>
    </source>
</evidence>
<organism evidence="15 16">
    <name type="scientific">Lachnotalea glycerini</name>
    <dbReference type="NCBI Taxonomy" id="1763509"/>
    <lineage>
        <taxon>Bacteria</taxon>
        <taxon>Bacillati</taxon>
        <taxon>Bacillota</taxon>
        <taxon>Clostridia</taxon>
        <taxon>Lachnospirales</taxon>
        <taxon>Lachnospiraceae</taxon>
        <taxon>Lachnotalea</taxon>
    </lineage>
</organism>
<feature type="transmembrane region" description="Helical" evidence="13">
    <location>
        <begin position="367"/>
        <end position="389"/>
    </location>
</feature>
<evidence type="ECO:0000256" key="3">
    <source>
        <dbReference type="ARBA" id="ARBA00010199"/>
    </source>
</evidence>
<evidence type="ECO:0000256" key="1">
    <source>
        <dbReference type="ARBA" id="ARBA00003408"/>
    </source>
</evidence>
<dbReference type="PIRSF" id="PIRSF006603">
    <property type="entry name" value="DinF"/>
    <property type="match status" value="1"/>
</dbReference>
<dbReference type="InterPro" id="IPR048279">
    <property type="entry name" value="MdtK-like"/>
</dbReference>
<feature type="transmembrane region" description="Helical" evidence="13">
    <location>
        <begin position="423"/>
        <end position="447"/>
    </location>
</feature>
<feature type="transmembrane region" description="Helical" evidence="13">
    <location>
        <begin position="329"/>
        <end position="355"/>
    </location>
</feature>
<dbReference type="EMBL" id="QICS01000010">
    <property type="protein sequence ID" value="PXV87329.1"/>
    <property type="molecule type" value="Genomic_DNA"/>
</dbReference>
<dbReference type="EMBL" id="NOKA02000105">
    <property type="protein sequence ID" value="RDY27514.1"/>
    <property type="molecule type" value="Genomic_DNA"/>
</dbReference>
<keyword evidence="8 13" id="KW-0812">Transmembrane</keyword>
<feature type="transmembrane region" description="Helical" evidence="13">
    <location>
        <begin position="12"/>
        <end position="32"/>
    </location>
</feature>
<keyword evidence="6" id="KW-0050">Antiport</keyword>
<reference evidence="15" key="3">
    <citation type="submission" date="2018-07" db="EMBL/GenBank/DDBJ databases">
        <authorList>
            <person name="Quirk P.G."/>
            <person name="Krulwich T.A."/>
        </authorList>
    </citation>
    <scope>NUCLEOTIDE SEQUENCE</scope>
    <source>
        <strain evidence="15">CCRI-19302</strain>
    </source>
</reference>
<evidence type="ECO:0000313" key="17">
    <source>
        <dbReference type="Proteomes" id="UP000247523"/>
    </source>
</evidence>
<reference evidence="14 17" key="2">
    <citation type="submission" date="2018-05" db="EMBL/GenBank/DDBJ databases">
        <title>Genomic Encyclopedia of Type Strains, Phase IV (KMG-IV): sequencing the most valuable type-strain genomes for metagenomic binning, comparative biology and taxonomic classification.</title>
        <authorList>
            <person name="Goeker M."/>
        </authorList>
    </citation>
    <scope>NUCLEOTIDE SEQUENCE [LARGE SCALE GENOMIC DNA]</scope>
    <source>
        <strain evidence="14 17">DSM 28816</strain>
    </source>
</reference>
<evidence type="ECO:0000256" key="13">
    <source>
        <dbReference type="SAM" id="Phobius"/>
    </source>
</evidence>
<feature type="transmembrane region" description="Helical" evidence="13">
    <location>
        <begin position="52"/>
        <end position="79"/>
    </location>
</feature>
<evidence type="ECO:0000256" key="6">
    <source>
        <dbReference type="ARBA" id="ARBA00022449"/>
    </source>
</evidence>
<keyword evidence="9 13" id="KW-1133">Transmembrane helix</keyword>
<dbReference type="NCBIfam" id="TIGR00797">
    <property type="entry name" value="matE"/>
    <property type="match status" value="1"/>
</dbReference>
<evidence type="ECO:0000256" key="10">
    <source>
        <dbReference type="ARBA" id="ARBA00023065"/>
    </source>
</evidence>
<dbReference type="OrthoDB" id="9780160at2"/>
<dbReference type="PANTHER" id="PTHR43298">
    <property type="entry name" value="MULTIDRUG RESISTANCE PROTEIN NORM-RELATED"/>
    <property type="match status" value="1"/>
</dbReference>
<keyword evidence="11 13" id="KW-0472">Membrane</keyword>
<dbReference type="RefSeq" id="WP_094376354.1">
    <property type="nucleotide sequence ID" value="NZ_NOKA02000105.1"/>
</dbReference>
<dbReference type="InterPro" id="IPR002528">
    <property type="entry name" value="MATE_fam"/>
</dbReference>
<feature type="transmembrane region" description="Helical" evidence="13">
    <location>
        <begin position="396"/>
        <end position="417"/>
    </location>
</feature>
<feature type="transmembrane region" description="Helical" evidence="13">
    <location>
        <begin position="169"/>
        <end position="190"/>
    </location>
</feature>
<dbReference type="GO" id="GO:0015297">
    <property type="term" value="F:antiporter activity"/>
    <property type="evidence" value="ECO:0007669"/>
    <property type="project" value="UniProtKB-KW"/>
</dbReference>
<comment type="subcellular location">
    <subcellularLocation>
        <location evidence="2">Cell membrane</location>
        <topology evidence="2">Multi-pass membrane protein</topology>
    </subcellularLocation>
</comment>
<comment type="caution">
    <text evidence="15">The sequence shown here is derived from an EMBL/GenBank/DDBJ whole genome shotgun (WGS) entry which is preliminary data.</text>
</comment>
<feature type="transmembrane region" description="Helical" evidence="13">
    <location>
        <begin position="297"/>
        <end position="317"/>
    </location>
</feature>
<dbReference type="GO" id="GO:0006811">
    <property type="term" value="P:monoatomic ion transport"/>
    <property type="evidence" value="ECO:0007669"/>
    <property type="project" value="UniProtKB-KW"/>
</dbReference>
<dbReference type="InterPro" id="IPR050222">
    <property type="entry name" value="MATE_MdtK"/>
</dbReference>
<evidence type="ECO:0000256" key="8">
    <source>
        <dbReference type="ARBA" id="ARBA00022692"/>
    </source>
</evidence>
<keyword evidence="16" id="KW-1185">Reference proteome</keyword>
<keyword evidence="7" id="KW-1003">Cell membrane</keyword>
<evidence type="ECO:0000313" key="14">
    <source>
        <dbReference type="EMBL" id="PXV87329.1"/>
    </source>
</evidence>
<comment type="function">
    <text evidence="1">Multidrug efflux pump.</text>
</comment>
<dbReference type="Pfam" id="PF01554">
    <property type="entry name" value="MatE"/>
    <property type="match status" value="2"/>
</dbReference>
<evidence type="ECO:0000256" key="4">
    <source>
        <dbReference type="ARBA" id="ARBA00020268"/>
    </source>
</evidence>
<protein>
    <recommendedName>
        <fullName evidence="4">Probable multidrug resistance protein NorM</fullName>
    </recommendedName>
    <alternativeName>
        <fullName evidence="12">Multidrug-efflux transporter</fullName>
    </alternativeName>
</protein>
<proteinExistence type="inferred from homology"/>
<dbReference type="GO" id="GO:0005886">
    <property type="term" value="C:plasma membrane"/>
    <property type="evidence" value="ECO:0007669"/>
    <property type="project" value="UniProtKB-SubCell"/>
</dbReference>
<feature type="transmembrane region" description="Helical" evidence="13">
    <location>
        <begin position="202"/>
        <end position="222"/>
    </location>
</feature>
<dbReference type="AlphaFoldDB" id="A0A255ISN6"/>
<keyword evidence="5" id="KW-0813">Transport</keyword>
<feature type="transmembrane region" description="Helical" evidence="13">
    <location>
        <begin position="91"/>
        <end position="112"/>
    </location>
</feature>
<accession>A0A255ISN6</accession>